<evidence type="ECO:0000313" key="2">
    <source>
        <dbReference type="EMBL" id="ACE06665.1"/>
    </source>
</evidence>
<protein>
    <recommendedName>
        <fullName evidence="4">DUF4234 domain-containing protein</fullName>
    </recommendedName>
</protein>
<feature type="transmembrane region" description="Helical" evidence="1">
    <location>
        <begin position="113"/>
        <end position="130"/>
    </location>
</feature>
<feature type="transmembrane region" description="Helical" evidence="1">
    <location>
        <begin position="240"/>
        <end position="259"/>
    </location>
</feature>
<evidence type="ECO:0000256" key="1">
    <source>
        <dbReference type="SAM" id="Phobius"/>
    </source>
</evidence>
<dbReference type="EMBL" id="CP001102">
    <property type="protein sequence ID" value="ACE06665.1"/>
    <property type="molecule type" value="Genomic_DNA"/>
</dbReference>
<dbReference type="OrthoDB" id="8750132at2"/>
<dbReference type="RefSeq" id="WP_012473408.1">
    <property type="nucleotide sequence ID" value="NC_010830.1"/>
</dbReference>
<feature type="transmembrane region" description="Helical" evidence="1">
    <location>
        <begin position="150"/>
        <end position="173"/>
    </location>
</feature>
<keyword evidence="3" id="KW-1185">Reference proteome</keyword>
<feature type="transmembrane region" description="Helical" evidence="1">
    <location>
        <begin position="350"/>
        <end position="369"/>
    </location>
</feature>
<feature type="transmembrane region" description="Helical" evidence="1">
    <location>
        <begin position="310"/>
        <end position="329"/>
    </location>
</feature>
<feature type="transmembrane region" description="Helical" evidence="1">
    <location>
        <begin position="36"/>
        <end position="55"/>
    </location>
</feature>
<organism evidence="2 3">
    <name type="scientific">Amoebophilus asiaticus (strain 5a2)</name>
    <dbReference type="NCBI Taxonomy" id="452471"/>
    <lineage>
        <taxon>Bacteria</taxon>
        <taxon>Pseudomonadati</taxon>
        <taxon>Bacteroidota</taxon>
        <taxon>Cytophagia</taxon>
        <taxon>Cytophagales</taxon>
        <taxon>Amoebophilaceae</taxon>
        <taxon>Candidatus Amoebophilus</taxon>
    </lineage>
</organism>
<keyword evidence="1" id="KW-0812">Transmembrane</keyword>
<name>B3ETW3_AMOA5</name>
<dbReference type="AlphaFoldDB" id="B3ETW3"/>
<keyword evidence="1" id="KW-0472">Membrane</keyword>
<dbReference type="KEGG" id="aas:Aasi_1361"/>
<feature type="transmembrane region" description="Helical" evidence="1">
    <location>
        <begin position="280"/>
        <end position="298"/>
    </location>
</feature>
<dbReference type="Proteomes" id="UP000001227">
    <property type="component" value="Chromosome"/>
</dbReference>
<reference evidence="2 3" key="1">
    <citation type="journal article" date="2010" name="J. Bacteriol.">
        <title>The genome of the amoeba symbiont 'Candidatus Amoebophilus asiaticus' reveals common mechanisms for host cell interaction among amoeba-associated bacteria.</title>
        <authorList>
            <person name="Schmitz-Esser S."/>
            <person name="Tischler P."/>
            <person name="Arnold R."/>
            <person name="Montanaro J."/>
            <person name="Wagner M."/>
            <person name="Rattei T."/>
            <person name="Horn M."/>
        </authorList>
    </citation>
    <scope>NUCLEOTIDE SEQUENCE [LARGE SCALE GENOMIC DNA]</scope>
    <source>
        <strain evidence="2 3">5a2</strain>
    </source>
</reference>
<feature type="transmembrane region" description="Helical" evidence="1">
    <location>
        <begin position="211"/>
        <end position="228"/>
    </location>
</feature>
<dbReference type="HOGENOM" id="CLU_504028_0_0_10"/>
<accession>B3ETW3</accession>
<dbReference type="eggNOG" id="ENOG50314B6">
    <property type="taxonomic scope" value="Bacteria"/>
</dbReference>
<gene>
    <name evidence="2" type="ordered locus">Aasi_1361</name>
</gene>
<evidence type="ECO:0000313" key="3">
    <source>
        <dbReference type="Proteomes" id="UP000001227"/>
    </source>
</evidence>
<evidence type="ECO:0008006" key="4">
    <source>
        <dbReference type="Google" id="ProtNLM"/>
    </source>
</evidence>
<proteinExistence type="predicted"/>
<sequence length="540" mass="63106">MSDINQKDHLVMLNESSNEAVVPIEKNRASAKYFRIPFAAFLVLYLFTGSYFKIYWLYCNWKAIKRAEKHNISPFWRSIFAVFFIDEFFEHVFNSAKKQGYTKFANHRLLSNFYIACLGLSLTFGVLTIFTRSSILYNGASYSNLTSVTIWGWVFAILAILFGMVRELCFYPVQKAINFYQDKVEQENLTALASNPTSPVIGYFDVSPTRFLIFNILTARLYSLYWAYKNWQAIKRAENRNIVPFWRGLFSVFFIYNLFKKIYHSAREQGFSKSIPYGQLSIIYIFLCLFLIFLARFVTRLPEYMSEYWYDIFIIGVGVTFDVLCFRPLQKAIHFYNNKTIRNYKPRQGVSRGEVLMLIIGGLYCVVLLKAKLEVPKKPSSMAFTQSLTTWKTFQPASKAFEIKFPTQPSYEKEELPIEDTKLKIKYECYESTTDQGVNYSVSHMNYPADVELTEFDLNNFIEDIVQSSSSNKLLNSVESYVGKHKAVDFLIQNRFVYMRGRVILVGQTKYLLMSSYAEESYNEEQYKNFINSFSLKETL</sequence>
<keyword evidence="1" id="KW-1133">Transmembrane helix</keyword>